<dbReference type="AlphaFoldDB" id="A0A091E1D6"/>
<dbReference type="PANTHER" id="PTHR33772:SF2">
    <property type="entry name" value="RIKEN CDNA 4930579F01 GENE"/>
    <property type="match status" value="1"/>
</dbReference>
<dbReference type="eggNOG" id="ENOG502SU2P">
    <property type="taxonomic scope" value="Eukaryota"/>
</dbReference>
<name>A0A091E1D6_FUKDA</name>
<sequence>MAVNLGSPRFTQPKSNDSQAASRSGSCFLVRHTPHPRRVCHIKGLNNIPICTVKDDETTLRTLQQGGQLSHLEKNGTPPAKGSYRPSPVAPESPVRAVSPAPHSVKMPPRPHSEPSRKFTECFKTSSDNPFLIKTEEFEAKRPPSPPKARSTAGSCSSERPLPRPDVKEKTVCIPNYLEQEIKILAKLCDIVRTDSLAEVLQWLLHASTKEKEWVSALVHSELAETNFLTCRRRNLAVEPTVEIGKPSKAKSPTVVKSPANSPAGSKVLAEEREPARVSSQGSEGNKELPKGAEHKPPLFIRSRKMNIPATEYFSKPQSPLRPNTWDCRSAKSASARSVQQGLNRCSPSLSYPLTH</sequence>
<reference evidence="2 3" key="1">
    <citation type="submission" date="2013-11" db="EMBL/GenBank/DDBJ databases">
        <title>The Damaraland mole rat (Fukomys damarensis) genome and evolution of African mole rats.</title>
        <authorList>
            <person name="Gladyshev V.N."/>
            <person name="Fang X."/>
        </authorList>
    </citation>
    <scope>NUCLEOTIDE SEQUENCE [LARGE SCALE GENOMIC DNA]</scope>
    <source>
        <tissue evidence="2">Liver</tissue>
    </source>
</reference>
<keyword evidence="3" id="KW-1185">Reference proteome</keyword>
<feature type="compositionally biased region" description="Basic and acidic residues" evidence="1">
    <location>
        <begin position="285"/>
        <end position="297"/>
    </location>
</feature>
<gene>
    <name evidence="2" type="ORF">H920_01456</name>
</gene>
<feature type="compositionally biased region" description="Polar residues" evidence="1">
    <location>
        <begin position="9"/>
        <end position="23"/>
    </location>
</feature>
<evidence type="ECO:0000313" key="2">
    <source>
        <dbReference type="EMBL" id="KFO37132.1"/>
    </source>
</evidence>
<dbReference type="EMBL" id="KN121093">
    <property type="protein sequence ID" value="KFO37132.1"/>
    <property type="molecule type" value="Genomic_DNA"/>
</dbReference>
<feature type="region of interest" description="Disordered" evidence="1">
    <location>
        <begin position="1"/>
        <end position="23"/>
    </location>
</feature>
<proteinExistence type="predicted"/>
<protein>
    <submittedName>
        <fullName evidence="2">Uncharacterized protein</fullName>
    </submittedName>
</protein>
<dbReference type="PANTHER" id="PTHR33772">
    <property type="entry name" value="THYMUS, BRAIN AND TESTES-ASSOCIATED"/>
    <property type="match status" value="1"/>
</dbReference>
<feature type="region of interest" description="Disordered" evidence="1">
    <location>
        <begin position="64"/>
        <end position="120"/>
    </location>
</feature>
<evidence type="ECO:0000313" key="3">
    <source>
        <dbReference type="Proteomes" id="UP000028990"/>
    </source>
</evidence>
<evidence type="ECO:0000256" key="1">
    <source>
        <dbReference type="SAM" id="MobiDB-lite"/>
    </source>
</evidence>
<accession>A0A091E1D6</accession>
<dbReference type="Proteomes" id="UP000028990">
    <property type="component" value="Unassembled WGS sequence"/>
</dbReference>
<feature type="region of interest" description="Disordered" evidence="1">
    <location>
        <begin position="245"/>
        <end position="301"/>
    </location>
</feature>
<feature type="compositionally biased region" description="Basic and acidic residues" evidence="1">
    <location>
        <begin position="111"/>
        <end position="120"/>
    </location>
</feature>
<dbReference type="InterPro" id="IPR037394">
    <property type="entry name" value="TBATA-like"/>
</dbReference>
<dbReference type="Pfam" id="PF15256">
    <property type="entry name" value="SPATIAL"/>
    <property type="match status" value="1"/>
</dbReference>
<feature type="region of interest" description="Disordered" evidence="1">
    <location>
        <begin position="136"/>
        <end position="165"/>
    </location>
</feature>
<organism evidence="2 3">
    <name type="scientific">Fukomys damarensis</name>
    <name type="common">Damaraland mole rat</name>
    <name type="synonym">Cryptomys damarensis</name>
    <dbReference type="NCBI Taxonomy" id="885580"/>
    <lineage>
        <taxon>Eukaryota</taxon>
        <taxon>Metazoa</taxon>
        <taxon>Chordata</taxon>
        <taxon>Craniata</taxon>
        <taxon>Vertebrata</taxon>
        <taxon>Euteleostomi</taxon>
        <taxon>Mammalia</taxon>
        <taxon>Eutheria</taxon>
        <taxon>Euarchontoglires</taxon>
        <taxon>Glires</taxon>
        <taxon>Rodentia</taxon>
        <taxon>Hystricomorpha</taxon>
        <taxon>Bathyergidae</taxon>
        <taxon>Fukomys</taxon>
    </lineage>
</organism>